<dbReference type="Pfam" id="PF01370">
    <property type="entry name" value="Epimerase"/>
    <property type="match status" value="1"/>
</dbReference>
<dbReference type="InterPro" id="IPR001509">
    <property type="entry name" value="Epimerase_deHydtase"/>
</dbReference>
<dbReference type="AlphaFoldDB" id="A0A9X0KGR2"/>
<name>A0A9X0KGR2_BACCE</name>
<dbReference type="GO" id="GO:0033499">
    <property type="term" value="P:galactose catabolic process via UDP-galactose, Leloir pathway"/>
    <property type="evidence" value="ECO:0007669"/>
    <property type="project" value="TreeGrafter"/>
</dbReference>
<dbReference type="PANTHER" id="PTHR43725">
    <property type="entry name" value="UDP-GLUCOSE 4-EPIMERASE"/>
    <property type="match status" value="1"/>
</dbReference>
<dbReference type="Gene3D" id="3.40.50.720">
    <property type="entry name" value="NAD(P)-binding Rossmann-like Domain"/>
    <property type="match status" value="1"/>
</dbReference>
<comment type="pathway">
    <text evidence="3 11">Carbohydrate metabolism; galactose metabolism.</text>
</comment>
<evidence type="ECO:0000256" key="2">
    <source>
        <dbReference type="ARBA" id="ARBA00001911"/>
    </source>
</evidence>
<proteinExistence type="inferred from homology"/>
<dbReference type="SUPFAM" id="SSF51735">
    <property type="entry name" value="NAD(P)-binding Rossmann-fold domains"/>
    <property type="match status" value="1"/>
</dbReference>
<dbReference type="InterPro" id="IPR005886">
    <property type="entry name" value="UDP_G4E"/>
</dbReference>
<comment type="caution">
    <text evidence="13">The sequence shown here is derived from an EMBL/GenBank/DDBJ whole genome shotgun (WGS) entry which is preliminary data.</text>
</comment>
<evidence type="ECO:0000256" key="3">
    <source>
        <dbReference type="ARBA" id="ARBA00004947"/>
    </source>
</evidence>
<dbReference type="EMBL" id="JYFW01000010">
    <property type="protein sequence ID" value="KMP20774.1"/>
    <property type="molecule type" value="Genomic_DNA"/>
</dbReference>
<protein>
    <recommendedName>
        <fullName evidence="6 11">UDP-glucose 4-epimerase</fullName>
        <ecNumber evidence="5 11">5.1.3.2</ecNumber>
    </recommendedName>
</protein>
<evidence type="ECO:0000256" key="7">
    <source>
        <dbReference type="ARBA" id="ARBA00023027"/>
    </source>
</evidence>
<evidence type="ECO:0000256" key="8">
    <source>
        <dbReference type="ARBA" id="ARBA00023144"/>
    </source>
</evidence>
<keyword evidence="9 11" id="KW-0413">Isomerase</keyword>
<dbReference type="NCBIfam" id="TIGR01179">
    <property type="entry name" value="galE"/>
    <property type="match status" value="1"/>
</dbReference>
<evidence type="ECO:0000259" key="12">
    <source>
        <dbReference type="Pfam" id="PF01370"/>
    </source>
</evidence>
<feature type="domain" description="NAD-dependent epimerase/dehydratase" evidence="12">
    <location>
        <begin position="4"/>
        <end position="254"/>
    </location>
</feature>
<evidence type="ECO:0000313" key="14">
    <source>
        <dbReference type="Proteomes" id="UP000036243"/>
    </source>
</evidence>
<evidence type="ECO:0000256" key="1">
    <source>
        <dbReference type="ARBA" id="ARBA00000083"/>
    </source>
</evidence>
<gene>
    <name evidence="13" type="ORF">TQ94_05985</name>
</gene>
<accession>A0A9X0KGR2</accession>
<comment type="subunit">
    <text evidence="11">Homodimer.</text>
</comment>
<evidence type="ECO:0000256" key="10">
    <source>
        <dbReference type="ARBA" id="ARBA00023277"/>
    </source>
</evidence>
<evidence type="ECO:0000256" key="6">
    <source>
        <dbReference type="ARBA" id="ARBA00018569"/>
    </source>
</evidence>
<dbReference type="RefSeq" id="WP_048558310.1">
    <property type="nucleotide sequence ID" value="NZ_JANJZN010000003.1"/>
</dbReference>
<comment type="similarity">
    <text evidence="4 11">Belongs to the NAD(P)-dependent epimerase/dehydratase family.</text>
</comment>
<evidence type="ECO:0000256" key="9">
    <source>
        <dbReference type="ARBA" id="ARBA00023235"/>
    </source>
</evidence>
<reference evidence="13 14" key="1">
    <citation type="submission" date="2015-02" db="EMBL/GenBank/DDBJ databases">
        <title>Evolution of B. cereus sensu lato: Distribution, horizontal transfer and duplication of chromosomal virulence genes.</title>
        <authorList>
            <person name="Boehm M.-E."/>
            <person name="Huptas C."/>
            <person name="Krey V.M."/>
            <person name="Scherer S."/>
        </authorList>
    </citation>
    <scope>NUCLEOTIDE SEQUENCE [LARGE SCALE GENOMIC DNA]</scope>
    <source>
        <strain evidence="13 14">#17</strain>
    </source>
</reference>
<evidence type="ECO:0000313" key="13">
    <source>
        <dbReference type="EMBL" id="KMP20774.1"/>
    </source>
</evidence>
<dbReference type="EC" id="5.1.3.2" evidence="5 11"/>
<comment type="catalytic activity">
    <reaction evidence="1 11">
        <text>UDP-alpha-D-glucose = UDP-alpha-D-galactose</text>
        <dbReference type="Rhea" id="RHEA:22168"/>
        <dbReference type="ChEBI" id="CHEBI:58885"/>
        <dbReference type="ChEBI" id="CHEBI:66914"/>
        <dbReference type="EC" id="5.1.3.2"/>
    </reaction>
</comment>
<keyword evidence="7 11" id="KW-0520">NAD</keyword>
<evidence type="ECO:0000256" key="5">
    <source>
        <dbReference type="ARBA" id="ARBA00013189"/>
    </source>
</evidence>
<dbReference type="Proteomes" id="UP000036243">
    <property type="component" value="Unassembled WGS sequence"/>
</dbReference>
<comment type="cofactor">
    <cofactor evidence="2 11">
        <name>NAD(+)</name>
        <dbReference type="ChEBI" id="CHEBI:57540"/>
    </cofactor>
</comment>
<dbReference type="CDD" id="cd05247">
    <property type="entry name" value="UDP_G4E_1_SDR_e"/>
    <property type="match status" value="1"/>
</dbReference>
<evidence type="ECO:0000256" key="11">
    <source>
        <dbReference type="RuleBase" id="RU366046"/>
    </source>
</evidence>
<evidence type="ECO:0000256" key="4">
    <source>
        <dbReference type="ARBA" id="ARBA00007637"/>
    </source>
</evidence>
<dbReference type="InterPro" id="IPR036291">
    <property type="entry name" value="NAD(P)-bd_dom_sf"/>
</dbReference>
<keyword evidence="8" id="KW-0299">Galactose metabolism</keyword>
<sequence>MNSILICGGAGYIGSHAVKKLVDEGLSVVVVVDNLQTGHEDAITEGAKFYNGDLRDKAFLRDVFKQENIEAVMHFAADSLVGVSMEKPLQYYNNNVYGALCLLEVMDEFKVDKFIFSSTAATYGEVDVDLITEETMTNPTNTYGETKLAIEKMLHWYSQASNLRYKIFRYFNVAGATPNGIIGEDHRPETHLIPLVLQVALGQREKIMMFGDDYNTPDGTCIRDYIHVEDLVAAHFLGLKDLQNGGESDFYNLGNGNGFSVKEIVDAVREVTNHEIPAEVAPRRAGDPARLVASSKKAKEKLGWDPKYVNVKTIIEHAWNWHQKQPNGYAK</sequence>
<keyword evidence="10 11" id="KW-0119">Carbohydrate metabolism</keyword>
<organism evidence="13 14">
    <name type="scientific">Bacillus cereus</name>
    <dbReference type="NCBI Taxonomy" id="1396"/>
    <lineage>
        <taxon>Bacteria</taxon>
        <taxon>Bacillati</taxon>
        <taxon>Bacillota</taxon>
        <taxon>Bacilli</taxon>
        <taxon>Bacillales</taxon>
        <taxon>Bacillaceae</taxon>
        <taxon>Bacillus</taxon>
        <taxon>Bacillus cereus group</taxon>
    </lineage>
</organism>
<dbReference type="PANTHER" id="PTHR43725:SF53">
    <property type="entry name" value="UDP-ARABINOSE 4-EPIMERASE 1"/>
    <property type="match status" value="1"/>
</dbReference>
<dbReference type="GO" id="GO:0003978">
    <property type="term" value="F:UDP-glucose 4-epimerase activity"/>
    <property type="evidence" value="ECO:0007669"/>
    <property type="project" value="UniProtKB-UniRule"/>
</dbReference>
<dbReference type="Gene3D" id="3.90.25.10">
    <property type="entry name" value="UDP-galactose 4-epimerase, domain 1"/>
    <property type="match status" value="1"/>
</dbReference>